<gene>
    <name evidence="1" type="ORF">MNBD_GAMMA12-3489</name>
</gene>
<evidence type="ECO:0000313" key="1">
    <source>
        <dbReference type="EMBL" id="VAW81220.1"/>
    </source>
</evidence>
<sequence length="335" mass="38653">MLNLFQARHEAENINEPVFNRGCFGKAEFQTEFIQFGVDDIDLVQFRKQLRDVASMIARSASSKSDSVYRQLPDIYFILMNPKQNSTNAGIISPRVDLAGRHFPLVIFNSIRNCRLKRQTSAVPVLLQEFFGQSLELLLTDLKNMDLLQLQKSVEDLPIVSRDLTRHKLFDSVMDLLKGTDVGEFWQKLPIENDPAERARFITTIMVLIKTAIKQSPAKTPWGIRIPLPKVDFLLPYVVLYIQLFESRLKDCTWQAQVFWNGTNDHQPAALTIFFKEVSSPMLYQLFDPNVRDHLIIDVLDEMKRYDKPTEQAFTVTGNDKDSLMDALFKWVGFD</sequence>
<name>A0A3B0YX36_9ZZZZ</name>
<dbReference type="NCBIfam" id="TIGR03373">
    <property type="entry name" value="VI_minor_4"/>
    <property type="match status" value="1"/>
</dbReference>
<accession>A0A3B0YX36</accession>
<reference evidence="1" key="1">
    <citation type="submission" date="2018-06" db="EMBL/GenBank/DDBJ databases">
        <authorList>
            <person name="Zhirakovskaya E."/>
        </authorList>
    </citation>
    <scope>NUCLEOTIDE SEQUENCE</scope>
</reference>
<protein>
    <submittedName>
        <fullName evidence="1">Uncharacterized protein</fullName>
    </submittedName>
</protein>
<dbReference type="Gene3D" id="3.40.1730.10">
    <property type="entry name" value="pa0076 domain"/>
    <property type="match status" value="1"/>
</dbReference>
<organism evidence="1">
    <name type="scientific">hydrothermal vent metagenome</name>
    <dbReference type="NCBI Taxonomy" id="652676"/>
    <lineage>
        <taxon>unclassified sequences</taxon>
        <taxon>metagenomes</taxon>
        <taxon>ecological metagenomes</taxon>
    </lineage>
</organism>
<dbReference type="EMBL" id="UOFL01000212">
    <property type="protein sequence ID" value="VAW81220.1"/>
    <property type="molecule type" value="Genomic_DNA"/>
</dbReference>
<dbReference type="InterPro" id="IPR038225">
    <property type="entry name" value="TagF_sf"/>
</dbReference>
<dbReference type="InterPro" id="IPR017748">
    <property type="entry name" value="TagF"/>
</dbReference>
<proteinExistence type="predicted"/>
<dbReference type="Pfam" id="PF09867">
    <property type="entry name" value="TagF_N"/>
    <property type="match status" value="1"/>
</dbReference>
<dbReference type="AlphaFoldDB" id="A0A3B0YX36"/>